<keyword evidence="3 5" id="KW-1133">Transmembrane helix</keyword>
<dbReference type="Gene3D" id="1.20.1250.20">
    <property type="entry name" value="MFS general substrate transporter like domains"/>
    <property type="match status" value="1"/>
</dbReference>
<accession>A0A2G9U7R6</accession>
<keyword evidence="4 5" id="KW-0472">Membrane</keyword>
<evidence type="ECO:0008006" key="8">
    <source>
        <dbReference type="Google" id="ProtNLM"/>
    </source>
</evidence>
<dbReference type="AlphaFoldDB" id="A0A2G9U7R6"/>
<feature type="transmembrane region" description="Helical" evidence="5">
    <location>
        <begin position="212"/>
        <end position="233"/>
    </location>
</feature>
<gene>
    <name evidence="6" type="ORF">TELCIR_12059</name>
</gene>
<dbReference type="GO" id="GO:0016020">
    <property type="term" value="C:membrane"/>
    <property type="evidence" value="ECO:0007669"/>
    <property type="project" value="UniProtKB-SubCell"/>
</dbReference>
<reference evidence="6 7" key="1">
    <citation type="submission" date="2015-09" db="EMBL/GenBank/DDBJ databases">
        <title>Draft genome of the parasitic nematode Teladorsagia circumcincta isolate WARC Sus (inbred).</title>
        <authorList>
            <person name="Mitreva M."/>
        </authorList>
    </citation>
    <scope>NUCLEOTIDE SEQUENCE [LARGE SCALE GENOMIC DNA]</scope>
    <source>
        <strain evidence="6 7">S</strain>
    </source>
</reference>
<feature type="transmembrane region" description="Helical" evidence="5">
    <location>
        <begin position="164"/>
        <end position="191"/>
    </location>
</feature>
<evidence type="ECO:0000256" key="1">
    <source>
        <dbReference type="ARBA" id="ARBA00004141"/>
    </source>
</evidence>
<name>A0A2G9U7R6_TELCI</name>
<proteinExistence type="predicted"/>
<organism evidence="6 7">
    <name type="scientific">Teladorsagia circumcincta</name>
    <name type="common">Brown stomach worm</name>
    <name type="synonym">Ostertagia circumcincta</name>
    <dbReference type="NCBI Taxonomy" id="45464"/>
    <lineage>
        <taxon>Eukaryota</taxon>
        <taxon>Metazoa</taxon>
        <taxon>Ecdysozoa</taxon>
        <taxon>Nematoda</taxon>
        <taxon>Chromadorea</taxon>
        <taxon>Rhabditida</taxon>
        <taxon>Rhabditina</taxon>
        <taxon>Rhabditomorpha</taxon>
        <taxon>Strongyloidea</taxon>
        <taxon>Trichostrongylidae</taxon>
        <taxon>Teladorsagia</taxon>
    </lineage>
</organism>
<dbReference type="PANTHER" id="PTHR23507">
    <property type="entry name" value="ZGC:174356"/>
    <property type="match status" value="1"/>
</dbReference>
<dbReference type="Proteomes" id="UP000230423">
    <property type="component" value="Unassembled WGS sequence"/>
</dbReference>
<protein>
    <recommendedName>
        <fullName evidence="8">Transporter, major facilitator family protein</fullName>
    </recommendedName>
</protein>
<dbReference type="InterPro" id="IPR036259">
    <property type="entry name" value="MFS_trans_sf"/>
</dbReference>
<dbReference type="SUPFAM" id="SSF103473">
    <property type="entry name" value="MFS general substrate transporter"/>
    <property type="match status" value="1"/>
</dbReference>
<evidence type="ECO:0000313" key="6">
    <source>
        <dbReference type="EMBL" id="PIO66234.1"/>
    </source>
</evidence>
<evidence type="ECO:0000256" key="3">
    <source>
        <dbReference type="ARBA" id="ARBA00022989"/>
    </source>
</evidence>
<dbReference type="PANTHER" id="PTHR23507:SF6">
    <property type="entry name" value="PROTON-COUPLED FOLATE TRANSPORTER"/>
    <property type="match status" value="1"/>
</dbReference>
<feature type="transmembrane region" description="Helical" evidence="5">
    <location>
        <begin position="137"/>
        <end position="158"/>
    </location>
</feature>
<feature type="transmembrane region" description="Helical" evidence="5">
    <location>
        <begin position="245"/>
        <end position="266"/>
    </location>
</feature>
<keyword evidence="2 5" id="KW-0812">Transmembrane</keyword>
<keyword evidence="7" id="KW-1185">Reference proteome</keyword>
<dbReference type="GO" id="GO:0022857">
    <property type="term" value="F:transmembrane transporter activity"/>
    <property type="evidence" value="ECO:0007669"/>
    <property type="project" value="TreeGrafter"/>
</dbReference>
<evidence type="ECO:0000313" key="7">
    <source>
        <dbReference type="Proteomes" id="UP000230423"/>
    </source>
</evidence>
<feature type="transmembrane region" description="Helical" evidence="5">
    <location>
        <begin position="368"/>
        <end position="393"/>
    </location>
</feature>
<feature type="transmembrane region" description="Helical" evidence="5">
    <location>
        <begin position="324"/>
        <end position="348"/>
    </location>
</feature>
<dbReference type="EMBL" id="KZ348407">
    <property type="protein sequence ID" value="PIO66234.1"/>
    <property type="molecule type" value="Genomic_DNA"/>
</dbReference>
<comment type="subcellular location">
    <subcellularLocation>
        <location evidence="1">Membrane</location>
        <topology evidence="1">Multi-pass membrane protein</topology>
    </subcellularLocation>
</comment>
<feature type="transmembrane region" description="Helical" evidence="5">
    <location>
        <begin position="30"/>
        <end position="53"/>
    </location>
</feature>
<dbReference type="OrthoDB" id="419734at2759"/>
<evidence type="ECO:0000256" key="5">
    <source>
        <dbReference type="SAM" id="Phobius"/>
    </source>
</evidence>
<evidence type="ECO:0000256" key="2">
    <source>
        <dbReference type="ARBA" id="ARBA00022692"/>
    </source>
</evidence>
<evidence type="ECO:0000256" key="4">
    <source>
        <dbReference type="ARBA" id="ARBA00023136"/>
    </source>
</evidence>
<sequence length="453" mass="50238">MHTFVNVILYKSAGIRGLDDLVRMRSRFDLWGIGLVNVEPVMMMVAVSTGLYITSSPLFTYWARCIAIATTSGEYDVKNATAICAQLTDGEKDLQDAVEKDIASTKVFLQMANTIPTLVMAPLIGTWSDKRGRRNPLLYTLIGFSLYSICQLMATLTYRHMNIYYWYFAGEILIGLTGGLGSFFGTSLAIVTDDCRNKLKPGSSTVPMRIGVASFMQSIGSILGTLGMSMLAVPSQSSGSLHQLSYIKSTTMQLSFAIIALVYTFLMVRETHFPLSDVYLYNRLDGASADSNIEQPKSFLSKMRGYMLALVEVLTMKRPGWTRCCLIMSLFFVMIEFLALVCSIIMSFCPMLSSLIFNPIFNATLDWWPGFTFFVGGILQLFVVAGQGGIHCLMRPQWLIEKRLKNQMNTHSLTVGDDNAGEVEQSSSSSAAVCSDLNITSESPIEERRNVHI</sequence>